<sequence>MGARIGIIGAGQVGAAAGYLLSAMPGISDIVLVDTNPARAAGEAADIAHAAAFGTSARVVEGSYADLAGAAVVVITAGASLQPGQTRLQLLHQNLHIMDGILAQVLKAAPDTVLLFATNPVDVMPAIAVQRFGVAPGRAIGTGCTLDSIRFRDRLAQHLDVAPASIHAYVLGEHGDSSVVHWSNALIAGMPVLEFAVQRGRPIDAALQQQMEHDVRTAAYRIKAGKGVSNFGIGGCIARLVKAMVEDESSIHPVSTFMPQLLGVANTCVSLPHVISSRGASAPLMPQLDAAETVALRASAATLAAVIDDGLKALG</sequence>
<dbReference type="SUPFAM" id="SSF56327">
    <property type="entry name" value="LDH C-terminal domain-like"/>
    <property type="match status" value="1"/>
</dbReference>
<keyword evidence="3" id="KW-0520">NAD</keyword>
<dbReference type="InterPro" id="IPR022383">
    <property type="entry name" value="Lactate/malate_DH_C"/>
</dbReference>
<evidence type="ECO:0000259" key="5">
    <source>
        <dbReference type="Pfam" id="PF00056"/>
    </source>
</evidence>
<dbReference type="EMBL" id="JBGJLR010000003">
    <property type="protein sequence ID" value="MEZ2738736.1"/>
    <property type="molecule type" value="Genomic_DNA"/>
</dbReference>
<feature type="domain" description="Lactate/malate dehydrogenase C-terminal" evidence="6">
    <location>
        <begin position="145"/>
        <end position="312"/>
    </location>
</feature>
<dbReference type="Pfam" id="PF02866">
    <property type="entry name" value="Ldh_1_C"/>
    <property type="match status" value="1"/>
</dbReference>
<evidence type="ECO:0000256" key="2">
    <source>
        <dbReference type="ARBA" id="ARBA00023002"/>
    </source>
</evidence>
<evidence type="ECO:0000256" key="4">
    <source>
        <dbReference type="RuleBase" id="RU003369"/>
    </source>
</evidence>
<name>A0ABV4IAF0_9BURK</name>
<dbReference type="PRINTS" id="PR00086">
    <property type="entry name" value="LLDHDRGNASE"/>
</dbReference>
<comment type="caution">
    <text evidence="7">The sequence shown here is derived from an EMBL/GenBank/DDBJ whole genome shotgun (WGS) entry which is preliminary data.</text>
</comment>
<dbReference type="PIRSF" id="PIRSF000102">
    <property type="entry name" value="Lac_mal_DH"/>
    <property type="match status" value="1"/>
</dbReference>
<evidence type="ECO:0000259" key="6">
    <source>
        <dbReference type="Pfam" id="PF02866"/>
    </source>
</evidence>
<dbReference type="InterPro" id="IPR001236">
    <property type="entry name" value="Lactate/malate_DH_N"/>
</dbReference>
<evidence type="ECO:0000313" key="7">
    <source>
        <dbReference type="EMBL" id="MEZ2738736.1"/>
    </source>
</evidence>
<gene>
    <name evidence="7" type="ORF">ACBP88_04535</name>
</gene>
<keyword evidence="8" id="KW-1185">Reference proteome</keyword>
<dbReference type="Proteomes" id="UP001567350">
    <property type="component" value="Unassembled WGS sequence"/>
</dbReference>
<comment type="function">
    <text evidence="1">Catalyzes the reversible oxidation of malate to oxaloacetate.</text>
</comment>
<proteinExistence type="inferred from homology"/>
<dbReference type="InterPro" id="IPR018177">
    <property type="entry name" value="L-lactate_DH_AS"/>
</dbReference>
<comment type="similarity">
    <text evidence="4">Belongs to the LDH/MDH superfamily.</text>
</comment>
<dbReference type="Gene3D" id="3.90.110.10">
    <property type="entry name" value="Lactate dehydrogenase/glycoside hydrolase, family 4, C-terminal"/>
    <property type="match status" value="1"/>
</dbReference>
<evidence type="ECO:0000313" key="8">
    <source>
        <dbReference type="Proteomes" id="UP001567350"/>
    </source>
</evidence>
<evidence type="ECO:0000256" key="1">
    <source>
        <dbReference type="ARBA" id="ARBA00003966"/>
    </source>
</evidence>
<dbReference type="Pfam" id="PF00056">
    <property type="entry name" value="Ldh_1_N"/>
    <property type="match status" value="1"/>
</dbReference>
<dbReference type="PANTHER" id="PTHR43128">
    <property type="entry name" value="L-2-HYDROXYCARBOXYLATE DEHYDROGENASE (NAD(P)(+))"/>
    <property type="match status" value="1"/>
</dbReference>
<dbReference type="SUPFAM" id="SSF51735">
    <property type="entry name" value="NAD(P)-binding Rossmann-fold domains"/>
    <property type="match status" value="1"/>
</dbReference>
<dbReference type="InterPro" id="IPR036291">
    <property type="entry name" value="NAD(P)-bd_dom_sf"/>
</dbReference>
<dbReference type="RefSeq" id="WP_370890913.1">
    <property type="nucleotide sequence ID" value="NZ_JBGJLR010000003.1"/>
</dbReference>
<keyword evidence="2 4" id="KW-0560">Oxidoreductase</keyword>
<dbReference type="InterPro" id="IPR015955">
    <property type="entry name" value="Lactate_DH/Glyco_Ohase_4_C"/>
</dbReference>
<organism evidence="7 8">
    <name type="scientific">Comamonas jiangduensis</name>
    <dbReference type="NCBI Taxonomy" id="1194168"/>
    <lineage>
        <taxon>Bacteria</taxon>
        <taxon>Pseudomonadati</taxon>
        <taxon>Pseudomonadota</taxon>
        <taxon>Betaproteobacteria</taxon>
        <taxon>Burkholderiales</taxon>
        <taxon>Comamonadaceae</taxon>
        <taxon>Comamonas</taxon>
    </lineage>
</organism>
<feature type="domain" description="Lactate/malate dehydrogenase N-terminal" evidence="5">
    <location>
        <begin position="4"/>
        <end position="141"/>
    </location>
</feature>
<reference evidence="7 8" key="1">
    <citation type="submission" date="2024-08" db="EMBL/GenBank/DDBJ databases">
        <authorList>
            <person name="Feng Z."/>
            <person name="Ronholm J."/>
        </authorList>
    </citation>
    <scope>NUCLEOTIDE SEQUENCE [LARGE SCALE GENOMIC DNA]</scope>
    <source>
        <strain evidence="7 8">4-AB0-8</strain>
    </source>
</reference>
<dbReference type="PANTHER" id="PTHR43128:SF16">
    <property type="entry name" value="L-LACTATE DEHYDROGENASE"/>
    <property type="match status" value="1"/>
</dbReference>
<dbReference type="InterPro" id="IPR001557">
    <property type="entry name" value="L-lactate/malate_DH"/>
</dbReference>
<accession>A0ABV4IAF0</accession>
<dbReference type="PROSITE" id="PS00064">
    <property type="entry name" value="L_LDH"/>
    <property type="match status" value="1"/>
</dbReference>
<protein>
    <submittedName>
        <fullName evidence="7">L-lactate dehydrogenase</fullName>
    </submittedName>
</protein>
<dbReference type="Gene3D" id="3.40.50.720">
    <property type="entry name" value="NAD(P)-binding Rossmann-like Domain"/>
    <property type="match status" value="1"/>
</dbReference>
<evidence type="ECO:0000256" key="3">
    <source>
        <dbReference type="ARBA" id="ARBA00023027"/>
    </source>
</evidence>